<proteinExistence type="predicted"/>
<evidence type="ECO:0000256" key="3">
    <source>
        <dbReference type="ARBA" id="ARBA00022448"/>
    </source>
</evidence>
<dbReference type="InterPro" id="IPR023214">
    <property type="entry name" value="HAD_sf"/>
</dbReference>
<keyword evidence="5 16" id="KW-0812">Transmembrane</keyword>
<dbReference type="SUPFAM" id="SSF81665">
    <property type="entry name" value="Calcium ATPase, transmembrane domain M"/>
    <property type="match status" value="1"/>
</dbReference>
<dbReference type="FunFam" id="1.20.1110.10:FF:000039">
    <property type="entry name" value="Calcium-transporting ATPase"/>
    <property type="match status" value="1"/>
</dbReference>
<reference evidence="18 19" key="1">
    <citation type="journal article" date="2017" name="Genome Biol.">
        <title>New reference genome sequences of hot pepper reveal the massive evolution of plant disease-resistance genes by retroduplication.</title>
        <authorList>
            <person name="Kim S."/>
            <person name="Park J."/>
            <person name="Yeom S.I."/>
            <person name="Kim Y.M."/>
            <person name="Seo E."/>
            <person name="Kim K.T."/>
            <person name="Kim M.S."/>
            <person name="Lee J.M."/>
            <person name="Cheong K."/>
            <person name="Shin H.S."/>
            <person name="Kim S.B."/>
            <person name="Han K."/>
            <person name="Lee J."/>
            <person name="Park M."/>
            <person name="Lee H.A."/>
            <person name="Lee H.Y."/>
            <person name="Lee Y."/>
            <person name="Oh S."/>
            <person name="Lee J.H."/>
            <person name="Choi E."/>
            <person name="Choi E."/>
            <person name="Lee S.E."/>
            <person name="Jeon J."/>
            <person name="Kim H."/>
            <person name="Choi G."/>
            <person name="Song H."/>
            <person name="Lee J."/>
            <person name="Lee S.C."/>
            <person name="Kwon J.K."/>
            <person name="Lee H.Y."/>
            <person name="Koo N."/>
            <person name="Hong Y."/>
            <person name="Kim R.W."/>
            <person name="Kang W.H."/>
            <person name="Huh J.H."/>
            <person name="Kang B.C."/>
            <person name="Yang T.J."/>
            <person name="Lee Y.H."/>
            <person name="Bennetzen J.L."/>
            <person name="Choi D."/>
        </authorList>
    </citation>
    <scope>NUCLEOTIDE SEQUENCE [LARGE SCALE GENOMIC DNA]</scope>
    <source>
        <strain evidence="19">cv. PBC81</strain>
    </source>
</reference>
<dbReference type="PANTHER" id="PTHR24093:SF434">
    <property type="entry name" value="CALCIUM-TRANSPORTING ATPASE 13, PLASMA MEMBRANE-TYPE-RELATED"/>
    <property type="match status" value="1"/>
</dbReference>
<accession>A0A2G2VDU7</accession>
<keyword evidence="19" id="KW-1185">Reference proteome</keyword>
<feature type="transmembrane region" description="Helical" evidence="16">
    <location>
        <begin position="237"/>
        <end position="256"/>
    </location>
</feature>
<evidence type="ECO:0000256" key="6">
    <source>
        <dbReference type="ARBA" id="ARBA00022723"/>
    </source>
</evidence>
<dbReference type="Pfam" id="PF00689">
    <property type="entry name" value="Cation_ATPase_C"/>
    <property type="match status" value="1"/>
</dbReference>
<keyword evidence="11" id="KW-1278">Translocase</keyword>
<dbReference type="GO" id="GO:0005886">
    <property type="term" value="C:plasma membrane"/>
    <property type="evidence" value="ECO:0007669"/>
    <property type="project" value="TreeGrafter"/>
</dbReference>
<reference evidence="19" key="2">
    <citation type="journal article" date="2017" name="J. Anim. Genet.">
        <title>Multiple reference genome sequences of hot pepper reveal the massive evolution of plant disease resistance genes by retroduplication.</title>
        <authorList>
            <person name="Kim S."/>
            <person name="Park J."/>
            <person name="Yeom S.-I."/>
            <person name="Kim Y.-M."/>
            <person name="Seo E."/>
            <person name="Kim K.-T."/>
            <person name="Kim M.-S."/>
            <person name="Lee J.M."/>
            <person name="Cheong K."/>
            <person name="Shin H.-S."/>
            <person name="Kim S.-B."/>
            <person name="Han K."/>
            <person name="Lee J."/>
            <person name="Park M."/>
            <person name="Lee H.-A."/>
            <person name="Lee H.-Y."/>
            <person name="Lee Y."/>
            <person name="Oh S."/>
            <person name="Lee J.H."/>
            <person name="Choi E."/>
            <person name="Choi E."/>
            <person name="Lee S.E."/>
            <person name="Jeon J."/>
            <person name="Kim H."/>
            <person name="Choi G."/>
            <person name="Song H."/>
            <person name="Lee J."/>
            <person name="Lee S.-C."/>
            <person name="Kwon J.-K."/>
            <person name="Lee H.-Y."/>
            <person name="Koo N."/>
            <person name="Hong Y."/>
            <person name="Kim R.W."/>
            <person name="Kang W.-H."/>
            <person name="Huh J.H."/>
            <person name="Kang B.-C."/>
            <person name="Yang T.-J."/>
            <person name="Lee Y.-H."/>
            <person name="Bennetzen J.L."/>
            <person name="Choi D."/>
        </authorList>
    </citation>
    <scope>NUCLEOTIDE SEQUENCE [LARGE SCALE GENOMIC DNA]</scope>
    <source>
        <strain evidence="19">cv. PBC81</strain>
    </source>
</reference>
<feature type="transmembrane region" description="Helical" evidence="16">
    <location>
        <begin position="101"/>
        <end position="118"/>
    </location>
</feature>
<evidence type="ECO:0000256" key="14">
    <source>
        <dbReference type="ARBA" id="ARBA00023136"/>
    </source>
</evidence>
<evidence type="ECO:0000256" key="8">
    <source>
        <dbReference type="ARBA" id="ARBA00022837"/>
    </source>
</evidence>
<dbReference type="InterPro" id="IPR001757">
    <property type="entry name" value="P_typ_ATPase"/>
</dbReference>
<evidence type="ECO:0000256" key="16">
    <source>
        <dbReference type="SAM" id="Phobius"/>
    </source>
</evidence>
<dbReference type="InterPro" id="IPR006068">
    <property type="entry name" value="ATPase_P-typ_cation-transptr_C"/>
</dbReference>
<name>A0A2G2VDU7_CAPBA</name>
<evidence type="ECO:0000256" key="15">
    <source>
        <dbReference type="ARBA" id="ARBA00048694"/>
    </source>
</evidence>
<dbReference type="Gene3D" id="3.90.79.10">
    <property type="entry name" value="Nucleoside Triphosphate Pyrophosphohydrolase"/>
    <property type="match status" value="1"/>
</dbReference>
<evidence type="ECO:0000256" key="4">
    <source>
        <dbReference type="ARBA" id="ARBA00022568"/>
    </source>
</evidence>
<dbReference type="GO" id="GO:0005524">
    <property type="term" value="F:ATP binding"/>
    <property type="evidence" value="ECO:0007669"/>
    <property type="project" value="UniProtKB-KW"/>
</dbReference>
<dbReference type="PRINTS" id="PR00120">
    <property type="entry name" value="HATPASE"/>
</dbReference>
<evidence type="ECO:0000313" key="19">
    <source>
        <dbReference type="Proteomes" id="UP000224567"/>
    </source>
</evidence>
<dbReference type="Gene3D" id="1.20.1110.10">
    <property type="entry name" value="Calcium-transporting ATPase, transmembrane domain"/>
    <property type="match status" value="1"/>
</dbReference>
<keyword evidence="13" id="KW-0406">Ion transport</keyword>
<keyword evidence="4" id="KW-0109">Calcium transport</keyword>
<dbReference type="GO" id="GO:0016887">
    <property type="term" value="F:ATP hydrolysis activity"/>
    <property type="evidence" value="ECO:0007669"/>
    <property type="project" value="InterPro"/>
</dbReference>
<evidence type="ECO:0000256" key="5">
    <source>
        <dbReference type="ARBA" id="ARBA00022692"/>
    </source>
</evidence>
<evidence type="ECO:0000256" key="9">
    <source>
        <dbReference type="ARBA" id="ARBA00022840"/>
    </source>
</evidence>
<feature type="transmembrane region" description="Helical" evidence="16">
    <location>
        <begin position="124"/>
        <end position="144"/>
    </location>
</feature>
<feature type="domain" description="Cation-transporting P-type ATPase C-terminal" evidence="17">
    <location>
        <begin position="120"/>
        <end position="270"/>
    </location>
</feature>
<dbReference type="EMBL" id="MLFT02000012">
    <property type="protein sequence ID" value="PHT31171.1"/>
    <property type="molecule type" value="Genomic_DNA"/>
</dbReference>
<dbReference type="GO" id="GO:0046872">
    <property type="term" value="F:metal ion binding"/>
    <property type="evidence" value="ECO:0007669"/>
    <property type="project" value="UniProtKB-KW"/>
</dbReference>
<keyword evidence="14 16" id="KW-0472">Membrane</keyword>
<comment type="subcellular location">
    <subcellularLocation>
        <location evidence="1">Membrane</location>
        <topology evidence="1">Multi-pass membrane protein</topology>
    </subcellularLocation>
</comment>
<evidence type="ECO:0000256" key="13">
    <source>
        <dbReference type="ARBA" id="ARBA00023065"/>
    </source>
</evidence>
<keyword evidence="6" id="KW-0479">Metal-binding</keyword>
<evidence type="ECO:0000256" key="2">
    <source>
        <dbReference type="ARBA" id="ARBA00012790"/>
    </source>
</evidence>
<sequence length="431" mass="48444">MERVEKIRVMARSSPFDKLLMVQCLRKKGHVVAVTGDGTNDAPALKEADIGLSMGIQGTEVAKECSDIVILDDNFSSVATVLKWGRCVYNNIQKFIQFQHTVNVAALVINFVAAVSAGEVPLTVVQLIWVNLIMDTLGALALAMEKPTEELMKKKPVGRTAPLITNVMWRNLMAQALYQIAVLLTLQFKGESIFGVSKRVNNTLIFNTFVLCQVFNEFNARNLEKKDVFERIHKNKLFMAIIGITLVLQVVMVEFLKKFANTERLNLGQWDRQRAFRAFGFGNARHGQCPGSDCDRYLLSWQGGICDYLTVSCEINRDNVARATANLEHGTLNAGDTAYEGHMFPLFVKEELDYWPEKESRERTWMNVGEARKLCQNGWMKEALEVLVSRLTSQSKRIKGERTSSGRTTILPWGCRAQILSPPLSNSTEEA</sequence>
<keyword evidence="12 16" id="KW-1133">Transmembrane helix</keyword>
<dbReference type="EC" id="7.2.2.10" evidence="2"/>
<evidence type="ECO:0000256" key="7">
    <source>
        <dbReference type="ARBA" id="ARBA00022741"/>
    </source>
</evidence>
<dbReference type="OrthoDB" id="1300808at2759"/>
<dbReference type="GO" id="GO:0005388">
    <property type="term" value="F:P-type calcium transporter activity"/>
    <property type="evidence" value="ECO:0007669"/>
    <property type="project" value="UniProtKB-EC"/>
</dbReference>
<organism evidence="18 19">
    <name type="scientific">Capsicum baccatum</name>
    <name type="common">Peruvian pepper</name>
    <dbReference type="NCBI Taxonomy" id="33114"/>
    <lineage>
        <taxon>Eukaryota</taxon>
        <taxon>Viridiplantae</taxon>
        <taxon>Streptophyta</taxon>
        <taxon>Embryophyta</taxon>
        <taxon>Tracheophyta</taxon>
        <taxon>Spermatophyta</taxon>
        <taxon>Magnoliopsida</taxon>
        <taxon>eudicotyledons</taxon>
        <taxon>Gunneridae</taxon>
        <taxon>Pentapetalae</taxon>
        <taxon>asterids</taxon>
        <taxon>lamiids</taxon>
        <taxon>Solanales</taxon>
        <taxon>Solanaceae</taxon>
        <taxon>Solanoideae</taxon>
        <taxon>Capsiceae</taxon>
        <taxon>Capsicum</taxon>
    </lineage>
</organism>
<dbReference type="Proteomes" id="UP000224567">
    <property type="component" value="Unassembled WGS sequence"/>
</dbReference>
<dbReference type="PRINTS" id="PR00119">
    <property type="entry name" value="CATATPASE"/>
</dbReference>
<evidence type="ECO:0000256" key="1">
    <source>
        <dbReference type="ARBA" id="ARBA00004141"/>
    </source>
</evidence>
<dbReference type="InterPro" id="IPR036412">
    <property type="entry name" value="HAD-like_sf"/>
</dbReference>
<dbReference type="AlphaFoldDB" id="A0A2G2VDU7"/>
<dbReference type="NCBIfam" id="TIGR01494">
    <property type="entry name" value="ATPase_P-type"/>
    <property type="match status" value="1"/>
</dbReference>
<keyword evidence="10" id="KW-0460">Magnesium</keyword>
<dbReference type="STRING" id="33114.A0A2G2VDU7"/>
<keyword evidence="7" id="KW-0547">Nucleotide-binding</keyword>
<comment type="catalytic activity">
    <reaction evidence="15">
        <text>Ca(2+)(in) + ATP + H2O = Ca(2+)(out) + ADP + phosphate + H(+)</text>
        <dbReference type="Rhea" id="RHEA:18105"/>
        <dbReference type="ChEBI" id="CHEBI:15377"/>
        <dbReference type="ChEBI" id="CHEBI:15378"/>
        <dbReference type="ChEBI" id="CHEBI:29108"/>
        <dbReference type="ChEBI" id="CHEBI:30616"/>
        <dbReference type="ChEBI" id="CHEBI:43474"/>
        <dbReference type="ChEBI" id="CHEBI:456216"/>
        <dbReference type="EC" id="7.2.2.10"/>
    </reaction>
</comment>
<keyword evidence="8" id="KW-0106">Calcium</keyword>
<comment type="caution">
    <text evidence="18">The sequence shown here is derived from an EMBL/GenBank/DDBJ whole genome shotgun (WGS) entry which is preliminary data.</text>
</comment>
<evidence type="ECO:0000259" key="17">
    <source>
        <dbReference type="Pfam" id="PF00689"/>
    </source>
</evidence>
<keyword evidence="9" id="KW-0067">ATP-binding</keyword>
<evidence type="ECO:0000313" key="18">
    <source>
        <dbReference type="EMBL" id="PHT31171.1"/>
    </source>
</evidence>
<gene>
    <name evidence="18" type="ORF">CQW23_27508</name>
</gene>
<dbReference type="SUPFAM" id="SSF56784">
    <property type="entry name" value="HAD-like"/>
    <property type="match status" value="1"/>
</dbReference>
<evidence type="ECO:0000256" key="11">
    <source>
        <dbReference type="ARBA" id="ARBA00022967"/>
    </source>
</evidence>
<keyword evidence="3" id="KW-0813">Transport</keyword>
<evidence type="ECO:0000256" key="12">
    <source>
        <dbReference type="ARBA" id="ARBA00022989"/>
    </source>
</evidence>
<evidence type="ECO:0000256" key="10">
    <source>
        <dbReference type="ARBA" id="ARBA00022842"/>
    </source>
</evidence>
<dbReference type="Gene3D" id="3.40.50.1000">
    <property type="entry name" value="HAD superfamily/HAD-like"/>
    <property type="match status" value="1"/>
</dbReference>
<dbReference type="PANTHER" id="PTHR24093">
    <property type="entry name" value="CATION TRANSPORTING ATPASE"/>
    <property type="match status" value="1"/>
</dbReference>
<dbReference type="InterPro" id="IPR023298">
    <property type="entry name" value="ATPase_P-typ_TM_dom_sf"/>
</dbReference>
<protein>
    <recommendedName>
        <fullName evidence="2">P-type Ca(2+) transporter</fullName>
        <ecNumber evidence="2">7.2.2.10</ecNumber>
    </recommendedName>
</protein>